<dbReference type="GO" id="GO:0005886">
    <property type="term" value="C:plasma membrane"/>
    <property type="evidence" value="ECO:0007669"/>
    <property type="project" value="UniProtKB-SubCell"/>
</dbReference>
<name>M2W7M3_GALSU</name>
<feature type="domain" description="Glycosyltransferase 2-like" evidence="6">
    <location>
        <begin position="19"/>
        <end position="179"/>
    </location>
</feature>
<dbReference type="PANTHER" id="PTHR43646:SF2">
    <property type="entry name" value="GLYCOSYLTRANSFERASE 2-LIKE DOMAIN-CONTAINING PROTEIN"/>
    <property type="match status" value="1"/>
</dbReference>
<dbReference type="InterPro" id="IPR001173">
    <property type="entry name" value="Glyco_trans_2-like"/>
</dbReference>
<dbReference type="RefSeq" id="XP_005708341.1">
    <property type="nucleotide sequence ID" value="XM_005708284.1"/>
</dbReference>
<dbReference type="CDD" id="cd02522">
    <property type="entry name" value="GT_2_like_a"/>
    <property type="match status" value="1"/>
</dbReference>
<dbReference type="OrthoDB" id="191769at2759"/>
<evidence type="ECO:0000256" key="1">
    <source>
        <dbReference type="ARBA" id="ARBA00004236"/>
    </source>
</evidence>
<dbReference type="InterPro" id="IPR026461">
    <property type="entry name" value="Trfase_2_rSAM/seldom_assoc"/>
</dbReference>
<dbReference type="AlphaFoldDB" id="M2W7M3"/>
<evidence type="ECO:0000256" key="5">
    <source>
        <dbReference type="ARBA" id="ARBA00023136"/>
    </source>
</evidence>
<dbReference type="GeneID" id="17090440"/>
<proteinExistence type="predicted"/>
<dbReference type="eggNOG" id="ENOG502S8BV">
    <property type="taxonomic scope" value="Eukaryota"/>
</dbReference>
<dbReference type="EMBL" id="KB454489">
    <property type="protein sequence ID" value="EME31821.1"/>
    <property type="molecule type" value="Genomic_DNA"/>
</dbReference>
<dbReference type="Pfam" id="PF00535">
    <property type="entry name" value="Glycos_transf_2"/>
    <property type="match status" value="1"/>
</dbReference>
<comment type="subcellular location">
    <subcellularLocation>
        <location evidence="1">Cell membrane</location>
    </subcellularLocation>
</comment>
<evidence type="ECO:0000256" key="2">
    <source>
        <dbReference type="ARBA" id="ARBA00022475"/>
    </source>
</evidence>
<evidence type="ECO:0000313" key="8">
    <source>
        <dbReference type="Proteomes" id="UP000030680"/>
    </source>
</evidence>
<dbReference type="PANTHER" id="PTHR43646">
    <property type="entry name" value="GLYCOSYLTRANSFERASE"/>
    <property type="match status" value="1"/>
</dbReference>
<gene>
    <name evidence="7" type="ORF">Gasu_08970</name>
</gene>
<keyword evidence="3" id="KW-0328">Glycosyltransferase</keyword>
<accession>M2W7M3</accession>
<dbReference type="NCBIfam" id="TIGR04283">
    <property type="entry name" value="glyco_like_mftF"/>
    <property type="match status" value="1"/>
</dbReference>
<dbReference type="SUPFAM" id="SSF53448">
    <property type="entry name" value="Nucleotide-diphospho-sugar transferases"/>
    <property type="match status" value="1"/>
</dbReference>
<keyword evidence="5" id="KW-0472">Membrane</keyword>
<dbReference type="STRING" id="130081.M2W7M3"/>
<evidence type="ECO:0000256" key="3">
    <source>
        <dbReference type="ARBA" id="ARBA00022676"/>
    </source>
</evidence>
<sequence>MKRLQCLANSHSLPVVHISVIVAALNEAANISQVLQSVINEAKDPCAINEVVLVDAGSRDNTVDLAKKMASKSKVPIRIISSPERGRAFQFNWGVRYAASSNVFLFLHGDTILPKHYDETVRDTLLKPNTVAGAFSLGFRNSERKLALTFIAFFANVRSKLFQLPFGDQGLFLFSTKFHKLGGFPRQLFMEDVEIISRLKRLHQGRIRIAPVKVWTDARRWNSVGIWKTTLLNQFLLFCYYFRLVRLDKLALWYHQLYTVDDRLRNEMVSNKLF</sequence>
<organism evidence="7 8">
    <name type="scientific">Galdieria sulphuraria</name>
    <name type="common">Red alga</name>
    <dbReference type="NCBI Taxonomy" id="130081"/>
    <lineage>
        <taxon>Eukaryota</taxon>
        <taxon>Rhodophyta</taxon>
        <taxon>Bangiophyceae</taxon>
        <taxon>Galdieriales</taxon>
        <taxon>Galdieriaceae</taxon>
        <taxon>Galdieria</taxon>
    </lineage>
</organism>
<evidence type="ECO:0000313" key="7">
    <source>
        <dbReference type="EMBL" id="EME31821.1"/>
    </source>
</evidence>
<dbReference type="Gene3D" id="3.90.550.10">
    <property type="entry name" value="Spore Coat Polysaccharide Biosynthesis Protein SpsA, Chain A"/>
    <property type="match status" value="1"/>
</dbReference>
<dbReference type="KEGG" id="gsl:Gasu_08970"/>
<evidence type="ECO:0000256" key="4">
    <source>
        <dbReference type="ARBA" id="ARBA00022679"/>
    </source>
</evidence>
<evidence type="ECO:0000259" key="6">
    <source>
        <dbReference type="Pfam" id="PF00535"/>
    </source>
</evidence>
<protein>
    <submittedName>
        <fullName evidence="7">Glycosyl transferase, group 2 family protein</fullName>
    </submittedName>
</protein>
<dbReference type="OMA" id="QMPYGDQ"/>
<dbReference type="GO" id="GO:0016757">
    <property type="term" value="F:glycosyltransferase activity"/>
    <property type="evidence" value="ECO:0007669"/>
    <property type="project" value="UniProtKB-KW"/>
</dbReference>
<dbReference type="InterPro" id="IPR029044">
    <property type="entry name" value="Nucleotide-diphossugar_trans"/>
</dbReference>
<reference evidence="8" key="1">
    <citation type="journal article" date="2013" name="Science">
        <title>Gene transfer from bacteria and archaea facilitated evolution of an extremophilic eukaryote.</title>
        <authorList>
            <person name="Schonknecht G."/>
            <person name="Chen W.H."/>
            <person name="Ternes C.M."/>
            <person name="Barbier G.G."/>
            <person name="Shrestha R.P."/>
            <person name="Stanke M."/>
            <person name="Brautigam A."/>
            <person name="Baker B.J."/>
            <person name="Banfield J.F."/>
            <person name="Garavito R.M."/>
            <person name="Carr K."/>
            <person name="Wilkerson C."/>
            <person name="Rensing S.A."/>
            <person name="Gagneul D."/>
            <person name="Dickenson N.E."/>
            <person name="Oesterhelt C."/>
            <person name="Lercher M.J."/>
            <person name="Weber A.P."/>
        </authorList>
    </citation>
    <scope>NUCLEOTIDE SEQUENCE [LARGE SCALE GENOMIC DNA]</scope>
    <source>
        <strain evidence="8">074W</strain>
    </source>
</reference>
<keyword evidence="2" id="KW-1003">Cell membrane</keyword>
<dbReference type="Proteomes" id="UP000030680">
    <property type="component" value="Unassembled WGS sequence"/>
</dbReference>
<keyword evidence="8" id="KW-1185">Reference proteome</keyword>
<dbReference type="Gramene" id="EME31821">
    <property type="protein sequence ID" value="EME31821"/>
    <property type="gene ID" value="Gasu_08970"/>
</dbReference>
<keyword evidence="4 7" id="KW-0808">Transferase</keyword>